<dbReference type="NCBIfam" id="NF040586">
    <property type="entry name" value="FxSxx_TPR"/>
    <property type="match status" value="1"/>
</dbReference>
<keyword evidence="2" id="KW-0812">Transmembrane</keyword>
<comment type="caution">
    <text evidence="3">The sequence shown here is derived from an EMBL/GenBank/DDBJ whole genome shotgun (WGS) entry which is preliminary data.</text>
</comment>
<feature type="compositionally biased region" description="Basic residues" evidence="1">
    <location>
        <begin position="406"/>
        <end position="437"/>
    </location>
</feature>
<evidence type="ECO:0000256" key="1">
    <source>
        <dbReference type="SAM" id="MobiDB-lite"/>
    </source>
</evidence>
<evidence type="ECO:0008006" key="5">
    <source>
        <dbReference type="Google" id="ProtNLM"/>
    </source>
</evidence>
<dbReference type="Gene3D" id="3.40.50.300">
    <property type="entry name" value="P-loop containing nucleotide triphosphate hydrolases"/>
    <property type="match status" value="1"/>
</dbReference>
<dbReference type="PRINTS" id="PR00364">
    <property type="entry name" value="DISEASERSIST"/>
</dbReference>
<accession>A0A1S1R692</accession>
<protein>
    <recommendedName>
        <fullName evidence="5">NB-ARC domain-containing protein</fullName>
    </recommendedName>
</protein>
<dbReference type="SUPFAM" id="SSF52540">
    <property type="entry name" value="P-loop containing nucleoside triphosphate hydrolases"/>
    <property type="match status" value="1"/>
</dbReference>
<dbReference type="PANTHER" id="PTHR35205:SF1">
    <property type="entry name" value="ZU5 DOMAIN-CONTAINING PROTEIN"/>
    <property type="match status" value="1"/>
</dbReference>
<evidence type="ECO:0000256" key="2">
    <source>
        <dbReference type="SAM" id="Phobius"/>
    </source>
</evidence>
<evidence type="ECO:0000313" key="3">
    <source>
        <dbReference type="EMBL" id="OHV40254.1"/>
    </source>
</evidence>
<gene>
    <name evidence="3" type="ORF">CC117_13860</name>
</gene>
<proteinExistence type="predicted"/>
<keyword evidence="2" id="KW-0472">Membrane</keyword>
<name>A0A1S1R692_9ACTN</name>
<feature type="transmembrane region" description="Helical" evidence="2">
    <location>
        <begin position="6"/>
        <end position="25"/>
    </location>
</feature>
<feature type="region of interest" description="Disordered" evidence="1">
    <location>
        <begin position="60"/>
        <end position="81"/>
    </location>
</feature>
<reference evidence="4" key="1">
    <citation type="submission" date="2016-07" db="EMBL/GenBank/DDBJ databases">
        <title>Sequence Frankia sp. strain CcI1.17.</title>
        <authorList>
            <person name="Ghodhbane-Gtari F."/>
            <person name="Swanson E."/>
            <person name="Gueddou A."/>
            <person name="Morris K."/>
            <person name="Hezbri K."/>
            <person name="Ktari A."/>
            <person name="Nouioui I."/>
            <person name="Abebe-Akele F."/>
            <person name="Simpson S."/>
            <person name="Thomas K."/>
            <person name="Gtari M."/>
            <person name="Tisa L.S."/>
            <person name="Hurst S."/>
        </authorList>
    </citation>
    <scope>NUCLEOTIDE SEQUENCE [LARGE SCALE GENOMIC DNA]</scope>
    <source>
        <strain evidence="4">Cc1.17</strain>
    </source>
</reference>
<dbReference type="EMBL" id="MBLM01000080">
    <property type="protein sequence ID" value="OHV40254.1"/>
    <property type="molecule type" value="Genomic_DNA"/>
</dbReference>
<feature type="transmembrane region" description="Helical" evidence="2">
    <location>
        <begin position="37"/>
        <end position="57"/>
    </location>
</feature>
<feature type="compositionally biased region" description="Basic and acidic residues" evidence="1">
    <location>
        <begin position="389"/>
        <end position="405"/>
    </location>
</feature>
<dbReference type="InterPro" id="IPR027417">
    <property type="entry name" value="P-loop_NTPase"/>
</dbReference>
<dbReference type="Proteomes" id="UP000179627">
    <property type="component" value="Unassembled WGS sequence"/>
</dbReference>
<evidence type="ECO:0000313" key="4">
    <source>
        <dbReference type="Proteomes" id="UP000179627"/>
    </source>
</evidence>
<organism evidence="3 4">
    <name type="scientific">Parafrankia colletiae</name>
    <dbReference type="NCBI Taxonomy" id="573497"/>
    <lineage>
        <taxon>Bacteria</taxon>
        <taxon>Bacillati</taxon>
        <taxon>Actinomycetota</taxon>
        <taxon>Actinomycetes</taxon>
        <taxon>Frankiales</taxon>
        <taxon>Frankiaceae</taxon>
        <taxon>Parafrankia</taxon>
    </lineage>
</organism>
<dbReference type="PANTHER" id="PTHR35205">
    <property type="entry name" value="NB-ARC AND TPR DOMAIN PROTEIN"/>
    <property type="match status" value="1"/>
</dbReference>
<sequence length="437" mass="46574">MGAVRRHLVPAGVTLVTLVVTVVLVRRYDWEPAGTMLTVITPVLTVALLAYGAPLVFPGQAPAPTGPDPAPPRQGDSTPVGALPARNRLFTGRAGQLDEIHRQLQAGPVAVAALHGMGGVGKTQLALEYAHRHAGDYPLIWWVDAEQTTLLAEKIAALAGPLGLPPGPVVETASGVLAALARRSGWLVVFDNAEHPTALAPWLPTGPGHVLITSRNPAWEHLAATIDVDLLPRAESIALLTRQLPGLDPATAGALADELGDLPLALAQAGAYLARTRTDPRDYLTQFRARRGAYLATGDPPLYAGRLDTCWSISLQRLHTDAPAAVWLLQACALLASDPIPLALFPTLPPPPTPPAAPWVVAVAAAPARGRSGRAGSGRRGRGLLAATPRRDHDHRAPSRPGRDRRPAHRRRTPHPHRHHHPPPHRRHPHPQRGRPS</sequence>
<dbReference type="RefSeq" id="WP_071083377.1">
    <property type="nucleotide sequence ID" value="NZ_MBLM01000080.1"/>
</dbReference>
<keyword evidence="4" id="KW-1185">Reference proteome</keyword>
<feature type="region of interest" description="Disordered" evidence="1">
    <location>
        <begin position="369"/>
        <end position="437"/>
    </location>
</feature>
<keyword evidence="2" id="KW-1133">Transmembrane helix</keyword>
<dbReference type="AlphaFoldDB" id="A0A1S1R692"/>